<dbReference type="EMBL" id="CM029048">
    <property type="protein sequence ID" value="KAG2577726.1"/>
    <property type="molecule type" value="Genomic_DNA"/>
</dbReference>
<gene>
    <name evidence="2" type="ORF">PVAP13_6NG222600</name>
</gene>
<comment type="caution">
    <text evidence="2">The sequence shown here is derived from an EMBL/GenBank/DDBJ whole genome shotgun (WGS) entry which is preliminary data.</text>
</comment>
<evidence type="ECO:0000256" key="1">
    <source>
        <dbReference type="SAM" id="Phobius"/>
    </source>
</evidence>
<dbReference type="AlphaFoldDB" id="A0A8T0QX36"/>
<feature type="transmembrane region" description="Helical" evidence="1">
    <location>
        <begin position="59"/>
        <end position="76"/>
    </location>
</feature>
<name>A0A8T0QX36_PANVG</name>
<organism evidence="2 3">
    <name type="scientific">Panicum virgatum</name>
    <name type="common">Blackwell switchgrass</name>
    <dbReference type="NCBI Taxonomy" id="38727"/>
    <lineage>
        <taxon>Eukaryota</taxon>
        <taxon>Viridiplantae</taxon>
        <taxon>Streptophyta</taxon>
        <taxon>Embryophyta</taxon>
        <taxon>Tracheophyta</taxon>
        <taxon>Spermatophyta</taxon>
        <taxon>Magnoliopsida</taxon>
        <taxon>Liliopsida</taxon>
        <taxon>Poales</taxon>
        <taxon>Poaceae</taxon>
        <taxon>PACMAD clade</taxon>
        <taxon>Panicoideae</taxon>
        <taxon>Panicodae</taxon>
        <taxon>Paniceae</taxon>
        <taxon>Panicinae</taxon>
        <taxon>Panicum</taxon>
        <taxon>Panicum sect. Hiantes</taxon>
    </lineage>
</organism>
<evidence type="ECO:0000313" key="2">
    <source>
        <dbReference type="EMBL" id="KAG2577726.1"/>
    </source>
</evidence>
<keyword evidence="1" id="KW-0812">Transmembrane</keyword>
<dbReference type="Proteomes" id="UP000823388">
    <property type="component" value="Chromosome 6N"/>
</dbReference>
<keyword evidence="1" id="KW-0472">Membrane</keyword>
<keyword evidence="3" id="KW-1185">Reference proteome</keyword>
<accession>A0A8T0QX36</accession>
<keyword evidence="1" id="KW-1133">Transmembrane helix</keyword>
<evidence type="ECO:0008006" key="4">
    <source>
        <dbReference type="Google" id="ProtNLM"/>
    </source>
</evidence>
<evidence type="ECO:0000313" key="3">
    <source>
        <dbReference type="Proteomes" id="UP000823388"/>
    </source>
</evidence>
<sequence length="113" mass="13491">MELESYTCDLCILQKIESVTHLFLRCNFAKAYWASIGVSVITTRPLLNIFKQIKEKLQTPLHMEIIILMAWIIWVMRNDWIFKDIDPSVDICKRHFMSEMTLLNHRLKFFSLL</sequence>
<proteinExistence type="predicted"/>
<feature type="transmembrane region" description="Helical" evidence="1">
    <location>
        <begin position="31"/>
        <end position="47"/>
    </location>
</feature>
<protein>
    <recommendedName>
        <fullName evidence="4">Reverse transcriptase zinc-binding domain-containing protein</fullName>
    </recommendedName>
</protein>
<reference evidence="2" key="1">
    <citation type="submission" date="2020-05" db="EMBL/GenBank/DDBJ databases">
        <title>WGS assembly of Panicum virgatum.</title>
        <authorList>
            <person name="Lovell J.T."/>
            <person name="Jenkins J."/>
            <person name="Shu S."/>
            <person name="Juenger T.E."/>
            <person name="Schmutz J."/>
        </authorList>
    </citation>
    <scope>NUCLEOTIDE SEQUENCE</scope>
    <source>
        <strain evidence="2">AP13</strain>
    </source>
</reference>